<name>A0ABV8E0P1_9NOCA</name>
<sequence length="224" mass="23907">MTDDQVTAPIDVDRQLHEVRRGVTIGAHETGAAAVPTIVELSEVYATTVDDLWDACTTAERLPRWFAPVTGELRIGGRFQVEGNASGVVEECEPPRSFRITWEFGGAVTWVDVALEAVGAEAARLTLRHSGDTPAEMWDQFGPGAVGLGWDLAFLGLASHLAGHDLPPEATQWEQSDQAKRFIRAAAAAWGRAAVEGGSPERDALDAADRTRAFYLGEGPGAAG</sequence>
<dbReference type="CDD" id="cd08899">
    <property type="entry name" value="SRPBCC_CalC_Aha1-like_6"/>
    <property type="match status" value="1"/>
</dbReference>
<dbReference type="InterPro" id="IPR013538">
    <property type="entry name" value="ASHA1/2-like_C"/>
</dbReference>
<dbReference type="RefSeq" id="WP_378615229.1">
    <property type="nucleotide sequence ID" value="NZ_JBHSAX010000019.1"/>
</dbReference>
<dbReference type="Pfam" id="PF08327">
    <property type="entry name" value="AHSA1"/>
    <property type="match status" value="1"/>
</dbReference>
<protein>
    <submittedName>
        <fullName evidence="3">SRPBCC family protein</fullName>
    </submittedName>
</protein>
<comment type="similarity">
    <text evidence="1">Belongs to the AHA1 family.</text>
</comment>
<gene>
    <name evidence="3" type="ORF">ACFO0B_25955</name>
</gene>
<accession>A0ABV8E0P1</accession>
<dbReference type="Gene3D" id="3.30.530.20">
    <property type="match status" value="1"/>
</dbReference>
<dbReference type="EMBL" id="JBHSAX010000019">
    <property type="protein sequence ID" value="MFC3965449.1"/>
    <property type="molecule type" value="Genomic_DNA"/>
</dbReference>
<proteinExistence type="inferred from homology"/>
<evidence type="ECO:0000313" key="4">
    <source>
        <dbReference type="Proteomes" id="UP001595696"/>
    </source>
</evidence>
<dbReference type="Proteomes" id="UP001595696">
    <property type="component" value="Unassembled WGS sequence"/>
</dbReference>
<comment type="caution">
    <text evidence="3">The sequence shown here is derived from an EMBL/GenBank/DDBJ whole genome shotgun (WGS) entry which is preliminary data.</text>
</comment>
<keyword evidence="4" id="KW-1185">Reference proteome</keyword>
<evidence type="ECO:0000256" key="1">
    <source>
        <dbReference type="ARBA" id="ARBA00006817"/>
    </source>
</evidence>
<evidence type="ECO:0000313" key="3">
    <source>
        <dbReference type="EMBL" id="MFC3965449.1"/>
    </source>
</evidence>
<dbReference type="InterPro" id="IPR023393">
    <property type="entry name" value="START-like_dom_sf"/>
</dbReference>
<evidence type="ECO:0000259" key="2">
    <source>
        <dbReference type="Pfam" id="PF08327"/>
    </source>
</evidence>
<feature type="domain" description="Activator of Hsp90 ATPase homologue 1/2-like C-terminal" evidence="2">
    <location>
        <begin position="47"/>
        <end position="161"/>
    </location>
</feature>
<organism evidence="3 4">
    <name type="scientific">Nocardia jiangsuensis</name>
    <dbReference type="NCBI Taxonomy" id="1691563"/>
    <lineage>
        <taxon>Bacteria</taxon>
        <taxon>Bacillati</taxon>
        <taxon>Actinomycetota</taxon>
        <taxon>Actinomycetes</taxon>
        <taxon>Mycobacteriales</taxon>
        <taxon>Nocardiaceae</taxon>
        <taxon>Nocardia</taxon>
    </lineage>
</organism>
<reference evidence="4" key="1">
    <citation type="journal article" date="2019" name="Int. J. Syst. Evol. Microbiol.">
        <title>The Global Catalogue of Microorganisms (GCM) 10K type strain sequencing project: providing services to taxonomists for standard genome sequencing and annotation.</title>
        <authorList>
            <consortium name="The Broad Institute Genomics Platform"/>
            <consortium name="The Broad Institute Genome Sequencing Center for Infectious Disease"/>
            <person name="Wu L."/>
            <person name="Ma J."/>
        </authorList>
    </citation>
    <scope>NUCLEOTIDE SEQUENCE [LARGE SCALE GENOMIC DNA]</scope>
    <source>
        <strain evidence="4">CGMCC 4.7330</strain>
    </source>
</reference>
<dbReference type="SUPFAM" id="SSF55961">
    <property type="entry name" value="Bet v1-like"/>
    <property type="match status" value="1"/>
</dbReference>